<dbReference type="InterPro" id="IPR052858">
    <property type="entry name" value="E3_ubiquitin-ligase_LIN"/>
</dbReference>
<evidence type="ECO:0000313" key="3">
    <source>
        <dbReference type="Proteomes" id="UP001140949"/>
    </source>
</evidence>
<dbReference type="PANTHER" id="PTHR47446:SF2">
    <property type="entry name" value="RING-TYPE E3 UBIQUITIN TRANSFERASE"/>
    <property type="match status" value="1"/>
</dbReference>
<sequence length="62" mass="6761">MKDQVQNLNVANTIACYIPQGVGVKEIDLATRTSGTIQAGNRKLLGKSYPVYVLQVHDGLIF</sequence>
<dbReference type="PANTHER" id="PTHR47446">
    <property type="entry name" value="RING-TYPE E3 UBIQUITIN TRANSFERASE"/>
    <property type="match status" value="1"/>
</dbReference>
<keyword evidence="3" id="KW-1185">Reference proteome</keyword>
<dbReference type="AlphaFoldDB" id="A0AAX6DZN3"/>
<name>A0AAX6DZN3_IRIPA</name>
<evidence type="ECO:0000313" key="1">
    <source>
        <dbReference type="EMBL" id="KAJ6797244.1"/>
    </source>
</evidence>
<accession>A0AAX6DZN3</accession>
<proteinExistence type="predicted"/>
<reference evidence="1" key="2">
    <citation type="submission" date="2023-04" db="EMBL/GenBank/DDBJ databases">
        <authorList>
            <person name="Bruccoleri R.E."/>
            <person name="Oakeley E.J."/>
            <person name="Faust A.-M."/>
            <person name="Dessus-Babus S."/>
            <person name="Altorfer M."/>
            <person name="Burckhardt D."/>
            <person name="Oertli M."/>
            <person name="Naumann U."/>
            <person name="Petersen F."/>
            <person name="Wong J."/>
        </authorList>
    </citation>
    <scope>NUCLEOTIDE SEQUENCE</scope>
    <source>
        <strain evidence="1">GSM-AAB239-AS_SAM_17_03QT</strain>
        <tissue evidence="1">Leaf</tissue>
    </source>
</reference>
<gene>
    <name evidence="1" type="ORF">M6B38_111010</name>
    <name evidence="2" type="ORF">M6B38_388830</name>
</gene>
<organism evidence="1 3">
    <name type="scientific">Iris pallida</name>
    <name type="common">Sweet iris</name>
    <dbReference type="NCBI Taxonomy" id="29817"/>
    <lineage>
        <taxon>Eukaryota</taxon>
        <taxon>Viridiplantae</taxon>
        <taxon>Streptophyta</taxon>
        <taxon>Embryophyta</taxon>
        <taxon>Tracheophyta</taxon>
        <taxon>Spermatophyta</taxon>
        <taxon>Magnoliopsida</taxon>
        <taxon>Liliopsida</taxon>
        <taxon>Asparagales</taxon>
        <taxon>Iridaceae</taxon>
        <taxon>Iridoideae</taxon>
        <taxon>Irideae</taxon>
        <taxon>Iris</taxon>
    </lineage>
</organism>
<evidence type="ECO:0000313" key="2">
    <source>
        <dbReference type="EMBL" id="KAJ6822327.1"/>
    </source>
</evidence>
<comment type="caution">
    <text evidence="1">The sequence shown here is derived from an EMBL/GenBank/DDBJ whole genome shotgun (WGS) entry which is preliminary data.</text>
</comment>
<dbReference type="Proteomes" id="UP001140949">
    <property type="component" value="Unassembled WGS sequence"/>
</dbReference>
<dbReference type="EMBL" id="JANAVB010024400">
    <property type="protein sequence ID" value="KAJ6822327.1"/>
    <property type="molecule type" value="Genomic_DNA"/>
</dbReference>
<reference evidence="1" key="1">
    <citation type="journal article" date="2023" name="GigaByte">
        <title>Genome assembly of the bearded iris, Iris pallida Lam.</title>
        <authorList>
            <person name="Bruccoleri R.E."/>
            <person name="Oakeley E.J."/>
            <person name="Faust A.M.E."/>
            <person name="Altorfer M."/>
            <person name="Dessus-Babus S."/>
            <person name="Burckhardt D."/>
            <person name="Oertli M."/>
            <person name="Naumann U."/>
            <person name="Petersen F."/>
            <person name="Wong J."/>
        </authorList>
    </citation>
    <scope>NUCLEOTIDE SEQUENCE</scope>
    <source>
        <strain evidence="1">GSM-AAB239-AS_SAM_17_03QT</strain>
    </source>
</reference>
<protein>
    <submittedName>
        <fullName evidence="1">E3 ubiquitin-protein ligase LIN-1 isoform X1</fullName>
    </submittedName>
</protein>
<dbReference type="EMBL" id="JANAVB010040838">
    <property type="protein sequence ID" value="KAJ6797244.1"/>
    <property type="molecule type" value="Genomic_DNA"/>
</dbReference>